<feature type="transmembrane region" description="Helical" evidence="1">
    <location>
        <begin position="20"/>
        <end position="39"/>
    </location>
</feature>
<dbReference type="AlphaFoldDB" id="A0A4P6KG30"/>
<reference evidence="2 3" key="1">
    <citation type="submission" date="2019-02" db="EMBL/GenBank/DDBJ databases">
        <authorList>
            <person name="Sun L."/>
            <person name="Pan D."/>
            <person name="Wu X."/>
        </authorList>
    </citation>
    <scope>NUCLEOTIDE SEQUENCE [LARGE SCALE GENOMIC DNA]</scope>
    <source>
        <strain evidence="2 3">JW-1</strain>
    </source>
</reference>
<evidence type="ECO:0000313" key="3">
    <source>
        <dbReference type="Proteomes" id="UP000289260"/>
    </source>
</evidence>
<feature type="transmembrane region" description="Helical" evidence="1">
    <location>
        <begin position="45"/>
        <end position="63"/>
    </location>
</feature>
<dbReference type="KEGG" id="ltr:EVS81_11510"/>
<keyword evidence="3" id="KW-1185">Reference proteome</keyword>
<evidence type="ECO:0000313" key="2">
    <source>
        <dbReference type="EMBL" id="QBE49386.1"/>
    </source>
</evidence>
<keyword evidence="1" id="KW-1133">Transmembrane helix</keyword>
<accession>A0A4P6KG30</accession>
<feature type="transmembrane region" description="Helical" evidence="1">
    <location>
        <begin position="75"/>
        <end position="99"/>
    </location>
</feature>
<dbReference type="Proteomes" id="UP000289260">
    <property type="component" value="Chromosome"/>
</dbReference>
<name>A0A4P6KG30_9MICO</name>
<dbReference type="OrthoDB" id="9993645at2"/>
<organism evidence="2 3">
    <name type="scientific">Leucobacter triazinivorans</name>
    <dbReference type="NCBI Taxonomy" id="1784719"/>
    <lineage>
        <taxon>Bacteria</taxon>
        <taxon>Bacillati</taxon>
        <taxon>Actinomycetota</taxon>
        <taxon>Actinomycetes</taxon>
        <taxon>Micrococcales</taxon>
        <taxon>Microbacteriaceae</taxon>
        <taxon>Leucobacter</taxon>
    </lineage>
</organism>
<keyword evidence="1" id="KW-0472">Membrane</keyword>
<sequence length="214" mass="22705">MTSRRHRRGDAEPPPAASALAIAAWALIAVSLLTTVVGLFWARLWLVGLVVAIAAFVVSVVVARRGRRGSVLGDARVLVSLVALLLPIAIAIASLLGWAGRMGTGPSAEELSIELRAEAEGDFTVTYSEPLAAGAVKSTTVEADASDSFEIAFSGTNSEIRFQAGISPNNIGPQAVSCEIRINGRTVLERTEEDRFVDCSANLQQLYREQIASE</sequence>
<evidence type="ECO:0000256" key="1">
    <source>
        <dbReference type="SAM" id="Phobius"/>
    </source>
</evidence>
<dbReference type="EMBL" id="CP035806">
    <property type="protein sequence ID" value="QBE49386.1"/>
    <property type="molecule type" value="Genomic_DNA"/>
</dbReference>
<keyword evidence="1" id="KW-0812">Transmembrane</keyword>
<proteinExistence type="predicted"/>
<protein>
    <submittedName>
        <fullName evidence="2">Uncharacterized protein</fullName>
    </submittedName>
</protein>
<dbReference type="RefSeq" id="WP_130110515.1">
    <property type="nucleotide sequence ID" value="NZ_CP035806.1"/>
</dbReference>
<gene>
    <name evidence="2" type="ORF">EVS81_11510</name>
</gene>